<name>A0A1E1LQA4_9HELO</name>
<keyword evidence="3" id="KW-1185">Reference proteome</keyword>
<dbReference type="AlphaFoldDB" id="A0A1E1LQA4"/>
<feature type="compositionally biased region" description="Acidic residues" evidence="1">
    <location>
        <begin position="568"/>
        <end position="582"/>
    </location>
</feature>
<organism evidence="2 3">
    <name type="scientific">Rhynchosporium graminicola</name>
    <dbReference type="NCBI Taxonomy" id="2792576"/>
    <lineage>
        <taxon>Eukaryota</taxon>
        <taxon>Fungi</taxon>
        <taxon>Dikarya</taxon>
        <taxon>Ascomycota</taxon>
        <taxon>Pezizomycotina</taxon>
        <taxon>Leotiomycetes</taxon>
        <taxon>Helotiales</taxon>
        <taxon>Ploettnerulaceae</taxon>
        <taxon>Rhynchosporium</taxon>
    </lineage>
</organism>
<dbReference type="InParanoid" id="A0A1E1LQA4"/>
<evidence type="ECO:0000256" key="1">
    <source>
        <dbReference type="SAM" id="MobiDB-lite"/>
    </source>
</evidence>
<gene>
    <name evidence="2" type="ORF">RCO7_10929</name>
</gene>
<feature type="region of interest" description="Disordered" evidence="1">
    <location>
        <begin position="568"/>
        <end position="615"/>
    </location>
</feature>
<comment type="caution">
    <text evidence="2">The sequence shown here is derived from an EMBL/GenBank/DDBJ whole genome shotgun (WGS) entry which is preliminary data.</text>
</comment>
<reference evidence="3" key="1">
    <citation type="submission" date="2016-03" db="EMBL/GenBank/DDBJ databases">
        <authorList>
            <person name="Ploux O."/>
        </authorList>
    </citation>
    <scope>NUCLEOTIDE SEQUENCE [LARGE SCALE GENOMIC DNA]</scope>
    <source>
        <strain evidence="3">UK7</strain>
    </source>
</reference>
<evidence type="ECO:0000313" key="3">
    <source>
        <dbReference type="Proteomes" id="UP000178129"/>
    </source>
</evidence>
<feature type="compositionally biased region" description="Basic and acidic residues" evidence="1">
    <location>
        <begin position="588"/>
        <end position="615"/>
    </location>
</feature>
<sequence length="615" mass="70275">MLDHIPNISQLRFYLSSLIKHPLPYLYLYAHTDEPQTPRISDLKALSLTSRAISVIATQRLYDSIILLSGVRKLAIRIPIWELTWRAKRSSFLESPRTLFKASHQTGTCLPEHILRPEGPPATLQRNIEILHLATDSLFTKLKSLTWRGLCNPTYFEALASLLQSTACAGRLETLELDFVNWKDAERNWRHHEARYRTFKSNFFPEHILGKGKVVLKSLKNLSLTDVSFGGAEEELIKQLNFRSLGRFKLVICPFTLDMFDVIIERFDLSFKRLELIVDSETRFSNGDDAADVDYNQYANTLSTMIRSCVDLDDLFIVITELDEDKQMLYALEHQQDSLKRLLLCAYNEYSTEALLGRRVKQSSWGAIKHFKKSGSIVSVWGSEEEEEEEEEEEDTDDIPEEVISGFYILLIAYLYSADLRLHIRERGHILDYRMHQMCHVNPVTPLAELESHFRPLKRASDGSVIYKPGAKTTKFYEKLPSFRGLDAPSENNCRSRYVARRDPFNVPSSRFLEYTSELFSLGKRGQQGSRVVAYGIFAEWDLVGENMDFLGSCPSTKILDTVGIDDDWTESEYDEEEEGNDGADGQNHGEETGGSDKADDEKLEIGGKDGNENN</sequence>
<protein>
    <submittedName>
        <fullName evidence="2">Uncharacterized protein</fullName>
    </submittedName>
</protein>
<dbReference type="EMBL" id="FJUW01000075">
    <property type="protein sequence ID" value="CZT12682.1"/>
    <property type="molecule type" value="Genomic_DNA"/>
</dbReference>
<dbReference type="Proteomes" id="UP000178129">
    <property type="component" value="Unassembled WGS sequence"/>
</dbReference>
<proteinExistence type="predicted"/>
<accession>A0A1E1LQA4</accession>
<evidence type="ECO:0000313" key="2">
    <source>
        <dbReference type="EMBL" id="CZT12682.1"/>
    </source>
</evidence>